<dbReference type="UniPathway" id="UPA00078">
    <property type="reaction ID" value="UER00162"/>
</dbReference>
<comment type="cofactor">
    <cofactor evidence="13">
        <name>[2Fe-2S] cluster</name>
        <dbReference type="ChEBI" id="CHEBI:190135"/>
    </cofactor>
    <text evidence="13">Binds 1 [2Fe-2S] cluster. The cluster is coordinated with 3 cysteines and 1 arginine.</text>
</comment>
<evidence type="ECO:0000313" key="16">
    <source>
        <dbReference type="EMBL" id="SJZ48581.1"/>
    </source>
</evidence>
<keyword evidence="7 13" id="KW-0001">2Fe-2S</keyword>
<dbReference type="InterPro" id="IPR002684">
    <property type="entry name" value="Biotin_synth/BioAB"/>
</dbReference>
<feature type="binding site" evidence="13 14">
    <location>
        <position position="281"/>
    </location>
    <ligand>
        <name>[2Fe-2S] cluster</name>
        <dbReference type="ChEBI" id="CHEBI:190135"/>
    </ligand>
</feature>
<feature type="domain" description="Radical SAM core" evidence="15">
    <location>
        <begin position="57"/>
        <end position="286"/>
    </location>
</feature>
<dbReference type="SFLD" id="SFLDG01060">
    <property type="entry name" value="BATS_domain_containing"/>
    <property type="match status" value="1"/>
</dbReference>
<comment type="function">
    <text evidence="13">Catalyzes the conversion of dethiobiotin (DTB) to biotin by the insertion of a sulfur atom into dethiobiotin via a radical-based mechanism.</text>
</comment>
<evidence type="ECO:0000256" key="12">
    <source>
        <dbReference type="ARBA" id="ARBA00051157"/>
    </source>
</evidence>
<dbReference type="InterPro" id="IPR024177">
    <property type="entry name" value="Biotin_synthase"/>
</dbReference>
<organism evidence="16 17">
    <name type="scientific">Porphyromonas cangingivalis</name>
    <dbReference type="NCBI Taxonomy" id="36874"/>
    <lineage>
        <taxon>Bacteria</taxon>
        <taxon>Pseudomonadati</taxon>
        <taxon>Bacteroidota</taxon>
        <taxon>Bacteroidia</taxon>
        <taxon>Bacteroidales</taxon>
        <taxon>Porphyromonadaceae</taxon>
        <taxon>Porphyromonas</taxon>
    </lineage>
</organism>
<keyword evidence="11 13" id="KW-0411">Iron-sulfur</keyword>
<dbReference type="PANTHER" id="PTHR22976">
    <property type="entry name" value="BIOTIN SYNTHASE"/>
    <property type="match status" value="1"/>
</dbReference>
<accession>A0A1T4L1X1</accession>
<keyword evidence="5 13" id="KW-0808">Transferase</keyword>
<evidence type="ECO:0000256" key="3">
    <source>
        <dbReference type="ARBA" id="ARBA00012236"/>
    </source>
</evidence>
<dbReference type="SFLD" id="SFLDS00029">
    <property type="entry name" value="Radical_SAM"/>
    <property type="match status" value="1"/>
</dbReference>
<dbReference type="HAMAP" id="MF_01694">
    <property type="entry name" value="BioB"/>
    <property type="match status" value="1"/>
</dbReference>
<feature type="binding site" evidence="13 14">
    <location>
        <position position="79"/>
    </location>
    <ligand>
        <name>[4Fe-4S] cluster</name>
        <dbReference type="ChEBI" id="CHEBI:49883"/>
        <note>4Fe-4S-S-AdoMet</note>
    </ligand>
</feature>
<dbReference type="GO" id="GO:0004076">
    <property type="term" value="F:biotin synthase activity"/>
    <property type="evidence" value="ECO:0007669"/>
    <property type="project" value="UniProtKB-UniRule"/>
</dbReference>
<dbReference type="GO" id="GO:0051537">
    <property type="term" value="F:2 iron, 2 sulfur cluster binding"/>
    <property type="evidence" value="ECO:0007669"/>
    <property type="project" value="UniProtKB-KW"/>
</dbReference>
<feature type="binding site" evidence="13 14">
    <location>
        <position position="82"/>
    </location>
    <ligand>
        <name>[4Fe-4S] cluster</name>
        <dbReference type="ChEBI" id="CHEBI:49883"/>
        <note>4Fe-4S-S-AdoMet</note>
    </ligand>
</feature>
<dbReference type="PIRSF" id="PIRSF001619">
    <property type="entry name" value="Biotin_synth"/>
    <property type="match status" value="1"/>
</dbReference>
<evidence type="ECO:0000256" key="11">
    <source>
        <dbReference type="ARBA" id="ARBA00023014"/>
    </source>
</evidence>
<protein>
    <recommendedName>
        <fullName evidence="3 13">Biotin synthase</fullName>
        <ecNumber evidence="3 13">2.8.1.6</ecNumber>
    </recommendedName>
</protein>
<dbReference type="InterPro" id="IPR010722">
    <property type="entry name" value="BATS_dom"/>
</dbReference>
<dbReference type="PROSITE" id="PS51918">
    <property type="entry name" value="RADICAL_SAM"/>
    <property type="match status" value="1"/>
</dbReference>
<evidence type="ECO:0000256" key="14">
    <source>
        <dbReference type="PIRSR" id="PIRSR001619-1"/>
    </source>
</evidence>
<dbReference type="NCBIfam" id="TIGR00433">
    <property type="entry name" value="bioB"/>
    <property type="match status" value="1"/>
</dbReference>
<dbReference type="Pfam" id="PF06968">
    <property type="entry name" value="BATS"/>
    <property type="match status" value="1"/>
</dbReference>
<evidence type="ECO:0000256" key="10">
    <source>
        <dbReference type="ARBA" id="ARBA00023004"/>
    </source>
</evidence>
<comment type="similarity">
    <text evidence="2 13">Belongs to the radical SAM superfamily. Biotin synthase family.</text>
</comment>
<keyword evidence="6 13" id="KW-0949">S-adenosyl-L-methionine</keyword>
<comment type="cofactor">
    <cofactor evidence="14">
        <name>[2Fe-2S] cluster</name>
        <dbReference type="ChEBI" id="CHEBI:190135"/>
    </cofactor>
    <text evidence="14">Binds 1 [2Fe-2S] cluster. The cluster is coordinated with 3 cysteines and 1 arginine.</text>
</comment>
<keyword evidence="4 13" id="KW-0004">4Fe-4S</keyword>
<dbReference type="EMBL" id="FUWL01000006">
    <property type="protein sequence ID" value="SJZ48581.1"/>
    <property type="molecule type" value="Genomic_DNA"/>
</dbReference>
<dbReference type="InterPro" id="IPR006638">
    <property type="entry name" value="Elp3/MiaA/NifB-like_rSAM"/>
</dbReference>
<dbReference type="InterPro" id="IPR007197">
    <property type="entry name" value="rSAM"/>
</dbReference>
<dbReference type="AlphaFoldDB" id="A0A1T4L1X1"/>
<keyword evidence="9 13" id="KW-0093">Biotin biosynthesis</keyword>
<dbReference type="PANTHER" id="PTHR22976:SF2">
    <property type="entry name" value="BIOTIN SYNTHASE, MITOCHONDRIAL"/>
    <property type="match status" value="1"/>
</dbReference>
<evidence type="ECO:0000313" key="17">
    <source>
        <dbReference type="Proteomes" id="UP000189956"/>
    </source>
</evidence>
<dbReference type="SMART" id="SM00876">
    <property type="entry name" value="BATS"/>
    <property type="match status" value="1"/>
</dbReference>
<feature type="binding site" evidence="13 14">
    <location>
        <position position="119"/>
    </location>
    <ligand>
        <name>[2Fe-2S] cluster</name>
        <dbReference type="ChEBI" id="CHEBI:190135"/>
    </ligand>
</feature>
<evidence type="ECO:0000256" key="5">
    <source>
        <dbReference type="ARBA" id="ARBA00022679"/>
    </source>
</evidence>
<comment type="subunit">
    <text evidence="13">Homodimer.</text>
</comment>
<evidence type="ECO:0000256" key="4">
    <source>
        <dbReference type="ARBA" id="ARBA00022485"/>
    </source>
</evidence>
<sequence>MTHTHLTLTLITLDINKLIDDIISGYRIKDIDELLTIVEGTEPEALHEACHRLTRTLHGDGFDTCTIINVKSGLCPEDCKWCAQSAHYSTGCDTYDILETTRTTQQALHNESLGVKRFSLVASGRRPSMKETEKYVRLIKDIKKHSGIACCASLGLATEETLRPLREAGVETYHCNMESAPSFFDTLCSTHTQADKEETLKAAQRVGMRVCSGGIIGMGEDRRQRAEFALYLASLGIRSIPLNILQPIPGTPLQSVERLTPEEVLLAVCMFRLANPEAYIRFSGGRGQLDRDTQRKALYIGVNAAITGDLLTTVASVTKEDMKLFKEMDYDTSAPTTWQ</sequence>
<evidence type="ECO:0000256" key="8">
    <source>
        <dbReference type="ARBA" id="ARBA00022723"/>
    </source>
</evidence>
<dbReference type="InterPro" id="IPR058240">
    <property type="entry name" value="rSAM_sf"/>
</dbReference>
<evidence type="ECO:0000259" key="15">
    <source>
        <dbReference type="PROSITE" id="PS51918"/>
    </source>
</evidence>
<keyword evidence="8 13" id="KW-0479">Metal-binding</keyword>
<dbReference type="CDD" id="cd01335">
    <property type="entry name" value="Radical_SAM"/>
    <property type="match status" value="1"/>
</dbReference>
<evidence type="ECO:0000256" key="7">
    <source>
        <dbReference type="ARBA" id="ARBA00022714"/>
    </source>
</evidence>
<dbReference type="SFLD" id="SFLDG01278">
    <property type="entry name" value="biotin_synthase_like"/>
    <property type="match status" value="1"/>
</dbReference>
<feature type="binding site" evidence="13 14">
    <location>
        <position position="211"/>
    </location>
    <ligand>
        <name>[2Fe-2S] cluster</name>
        <dbReference type="ChEBI" id="CHEBI:190135"/>
    </ligand>
</feature>
<feature type="binding site" evidence="13 14">
    <location>
        <position position="75"/>
    </location>
    <ligand>
        <name>[4Fe-4S] cluster</name>
        <dbReference type="ChEBI" id="CHEBI:49883"/>
        <note>4Fe-4S-S-AdoMet</note>
    </ligand>
</feature>
<dbReference type="Gene3D" id="3.20.20.70">
    <property type="entry name" value="Aldolase class I"/>
    <property type="match status" value="1"/>
</dbReference>
<evidence type="ECO:0000256" key="13">
    <source>
        <dbReference type="HAMAP-Rule" id="MF_01694"/>
    </source>
</evidence>
<comment type="pathway">
    <text evidence="1 13">Cofactor biosynthesis; biotin biosynthesis; biotin from 7,8-diaminononanoate: step 2/2.</text>
</comment>
<feature type="binding site" evidence="13 14">
    <location>
        <position position="151"/>
    </location>
    <ligand>
        <name>[2Fe-2S] cluster</name>
        <dbReference type="ChEBI" id="CHEBI:190135"/>
    </ligand>
</feature>
<reference evidence="16 17" key="1">
    <citation type="submission" date="2017-02" db="EMBL/GenBank/DDBJ databases">
        <authorList>
            <person name="Peterson S.W."/>
        </authorList>
    </citation>
    <scope>NUCLEOTIDE SEQUENCE [LARGE SCALE GENOMIC DNA]</scope>
    <source>
        <strain evidence="16 17">ATCC 700135</strain>
    </source>
</reference>
<dbReference type="Proteomes" id="UP000189956">
    <property type="component" value="Unassembled WGS sequence"/>
</dbReference>
<evidence type="ECO:0000256" key="9">
    <source>
        <dbReference type="ARBA" id="ARBA00022756"/>
    </source>
</evidence>
<proteinExistence type="inferred from homology"/>
<evidence type="ECO:0000256" key="2">
    <source>
        <dbReference type="ARBA" id="ARBA00010765"/>
    </source>
</evidence>
<gene>
    <name evidence="13" type="primary">bioB</name>
    <name evidence="16" type="ORF">SAMN02745205_00979</name>
</gene>
<dbReference type="EC" id="2.8.1.6" evidence="3 13"/>
<evidence type="ECO:0000256" key="1">
    <source>
        <dbReference type="ARBA" id="ARBA00004942"/>
    </source>
</evidence>
<dbReference type="GO" id="GO:0009102">
    <property type="term" value="P:biotin biosynthetic process"/>
    <property type="evidence" value="ECO:0007669"/>
    <property type="project" value="UniProtKB-UniRule"/>
</dbReference>
<dbReference type="GO" id="GO:0051539">
    <property type="term" value="F:4 iron, 4 sulfur cluster binding"/>
    <property type="evidence" value="ECO:0007669"/>
    <property type="project" value="UniProtKB-KW"/>
</dbReference>
<dbReference type="SMART" id="SM00729">
    <property type="entry name" value="Elp3"/>
    <property type="match status" value="1"/>
</dbReference>
<dbReference type="GO" id="GO:0005506">
    <property type="term" value="F:iron ion binding"/>
    <property type="evidence" value="ECO:0007669"/>
    <property type="project" value="UniProtKB-UniRule"/>
</dbReference>
<comment type="catalytic activity">
    <reaction evidence="12 13">
        <text>(4R,5S)-dethiobiotin + (sulfur carrier)-SH + 2 reduced [2Fe-2S]-[ferredoxin] + 2 S-adenosyl-L-methionine = (sulfur carrier)-H + biotin + 2 5'-deoxyadenosine + 2 L-methionine + 2 oxidized [2Fe-2S]-[ferredoxin]</text>
        <dbReference type="Rhea" id="RHEA:22060"/>
        <dbReference type="Rhea" id="RHEA-COMP:10000"/>
        <dbReference type="Rhea" id="RHEA-COMP:10001"/>
        <dbReference type="Rhea" id="RHEA-COMP:14737"/>
        <dbReference type="Rhea" id="RHEA-COMP:14739"/>
        <dbReference type="ChEBI" id="CHEBI:17319"/>
        <dbReference type="ChEBI" id="CHEBI:29917"/>
        <dbReference type="ChEBI" id="CHEBI:33737"/>
        <dbReference type="ChEBI" id="CHEBI:33738"/>
        <dbReference type="ChEBI" id="CHEBI:57586"/>
        <dbReference type="ChEBI" id="CHEBI:57844"/>
        <dbReference type="ChEBI" id="CHEBI:59789"/>
        <dbReference type="ChEBI" id="CHEBI:64428"/>
        <dbReference type="ChEBI" id="CHEBI:149473"/>
        <dbReference type="EC" id="2.8.1.6"/>
    </reaction>
</comment>
<evidence type="ECO:0000256" key="6">
    <source>
        <dbReference type="ARBA" id="ARBA00022691"/>
    </source>
</evidence>
<dbReference type="Pfam" id="PF04055">
    <property type="entry name" value="Radical_SAM"/>
    <property type="match status" value="1"/>
</dbReference>
<dbReference type="InterPro" id="IPR013785">
    <property type="entry name" value="Aldolase_TIM"/>
</dbReference>
<comment type="cofactor">
    <cofactor evidence="13 14">
        <name>[4Fe-4S] cluster</name>
        <dbReference type="ChEBI" id="CHEBI:49883"/>
    </cofactor>
    <text evidence="13 14">Binds 1 [4Fe-4S] cluster. The cluster is coordinated with 3 cysteines and an exchangeable S-adenosyl-L-methionine.</text>
</comment>
<name>A0A1T4L1X1_PORCN</name>
<dbReference type="SUPFAM" id="SSF102114">
    <property type="entry name" value="Radical SAM enzymes"/>
    <property type="match status" value="1"/>
</dbReference>
<keyword evidence="10 13" id="KW-0408">Iron</keyword>